<dbReference type="SMART" id="SM00343">
    <property type="entry name" value="ZnF_C2HC"/>
    <property type="match status" value="1"/>
</dbReference>
<keyword evidence="1" id="KW-0862">Zinc</keyword>
<feature type="compositionally biased region" description="Basic and acidic residues" evidence="2">
    <location>
        <begin position="107"/>
        <end position="120"/>
    </location>
</feature>
<reference evidence="4 5" key="1">
    <citation type="journal article" date="2017" name="Genome Biol. Evol.">
        <title>Phytophthora megakarya and P. palmivora, closely related causal agents of cacao black pod rot, underwent increases in genome sizes and gene numbers by different mechanisms.</title>
        <authorList>
            <person name="Ali S.S."/>
            <person name="Shao J."/>
            <person name="Lary D.J."/>
            <person name="Kronmiller B."/>
            <person name="Shen D."/>
            <person name="Strem M.D."/>
            <person name="Amoako-Attah I."/>
            <person name="Akrofi A.Y."/>
            <person name="Begoude B.A."/>
            <person name="Ten Hoopen G.M."/>
            <person name="Coulibaly K."/>
            <person name="Kebe B.I."/>
            <person name="Melnick R.L."/>
            <person name="Guiltinan M.J."/>
            <person name="Tyler B.M."/>
            <person name="Meinhardt L.W."/>
            <person name="Bailey B.A."/>
        </authorList>
    </citation>
    <scope>NUCLEOTIDE SEQUENCE [LARGE SCALE GENOMIC DNA]</scope>
    <source>
        <strain evidence="5">sbr112.9</strain>
    </source>
</reference>
<name>A0A2P4YJC4_9STRA</name>
<dbReference type="Pfam" id="PF00098">
    <property type="entry name" value="zf-CCHC"/>
    <property type="match status" value="1"/>
</dbReference>
<evidence type="ECO:0000256" key="2">
    <source>
        <dbReference type="SAM" id="MobiDB-lite"/>
    </source>
</evidence>
<gene>
    <name evidence="4" type="ORF">PHPALM_4650</name>
</gene>
<dbReference type="EMBL" id="NCKW01002266">
    <property type="protein sequence ID" value="POM77896.1"/>
    <property type="molecule type" value="Genomic_DNA"/>
</dbReference>
<sequence length="160" mass="16520">MVFMDGLKVGPSRTQLFRCENHHASTAAVQGALGPGPNTGPVLMELGTAVQSSIRCYVCGMLGHMKRACPERAKEAPFQTQGLERSVATTATQASGVMGSPVGEGRPTGEDLSPHGRSADGAHNGGLAPESVGALKARKSSGGLLVLYASVRGYGDPFRI</sequence>
<dbReference type="GO" id="GO:0008270">
    <property type="term" value="F:zinc ion binding"/>
    <property type="evidence" value="ECO:0007669"/>
    <property type="project" value="UniProtKB-KW"/>
</dbReference>
<evidence type="ECO:0000313" key="5">
    <source>
        <dbReference type="Proteomes" id="UP000237271"/>
    </source>
</evidence>
<feature type="domain" description="CCHC-type" evidence="3">
    <location>
        <begin position="55"/>
        <end position="71"/>
    </location>
</feature>
<dbReference type="GO" id="GO:0003676">
    <property type="term" value="F:nucleic acid binding"/>
    <property type="evidence" value="ECO:0007669"/>
    <property type="project" value="InterPro"/>
</dbReference>
<keyword evidence="1" id="KW-0863">Zinc-finger</keyword>
<proteinExistence type="predicted"/>
<feature type="region of interest" description="Disordered" evidence="2">
    <location>
        <begin position="90"/>
        <end position="127"/>
    </location>
</feature>
<accession>A0A2P4YJC4</accession>
<comment type="caution">
    <text evidence="4">The sequence shown here is derived from an EMBL/GenBank/DDBJ whole genome shotgun (WGS) entry which is preliminary data.</text>
</comment>
<evidence type="ECO:0000256" key="1">
    <source>
        <dbReference type="PROSITE-ProRule" id="PRU00047"/>
    </source>
</evidence>
<dbReference type="AlphaFoldDB" id="A0A2P4YJC4"/>
<dbReference type="Proteomes" id="UP000237271">
    <property type="component" value="Unassembled WGS sequence"/>
</dbReference>
<organism evidence="4 5">
    <name type="scientific">Phytophthora palmivora</name>
    <dbReference type="NCBI Taxonomy" id="4796"/>
    <lineage>
        <taxon>Eukaryota</taxon>
        <taxon>Sar</taxon>
        <taxon>Stramenopiles</taxon>
        <taxon>Oomycota</taxon>
        <taxon>Peronosporomycetes</taxon>
        <taxon>Peronosporales</taxon>
        <taxon>Peronosporaceae</taxon>
        <taxon>Phytophthora</taxon>
    </lineage>
</organism>
<dbReference type="SUPFAM" id="SSF57756">
    <property type="entry name" value="Retrovirus zinc finger-like domains"/>
    <property type="match status" value="1"/>
</dbReference>
<dbReference type="InterPro" id="IPR001878">
    <property type="entry name" value="Znf_CCHC"/>
</dbReference>
<evidence type="ECO:0000259" key="3">
    <source>
        <dbReference type="PROSITE" id="PS50158"/>
    </source>
</evidence>
<keyword evidence="1" id="KW-0479">Metal-binding</keyword>
<dbReference type="Gene3D" id="4.10.60.10">
    <property type="entry name" value="Zinc finger, CCHC-type"/>
    <property type="match status" value="1"/>
</dbReference>
<protein>
    <submittedName>
        <fullName evidence="4">Gag protein</fullName>
    </submittedName>
</protein>
<keyword evidence="5" id="KW-1185">Reference proteome</keyword>
<dbReference type="PROSITE" id="PS50158">
    <property type="entry name" value="ZF_CCHC"/>
    <property type="match status" value="1"/>
</dbReference>
<dbReference type="OrthoDB" id="123554at2759"/>
<evidence type="ECO:0000313" key="4">
    <source>
        <dbReference type="EMBL" id="POM77896.1"/>
    </source>
</evidence>
<dbReference type="InterPro" id="IPR036875">
    <property type="entry name" value="Znf_CCHC_sf"/>
</dbReference>